<dbReference type="OrthoDB" id="252964at2759"/>
<dbReference type="InterPro" id="IPR047579">
    <property type="entry name" value="DD_CABYR_SP17"/>
</dbReference>
<dbReference type="EMBL" id="CAJNOJ010000003">
    <property type="protein sequence ID" value="CAF0734937.1"/>
    <property type="molecule type" value="Genomic_DNA"/>
</dbReference>
<feature type="domain" description="RIIa" evidence="1">
    <location>
        <begin position="15"/>
        <end position="40"/>
    </location>
</feature>
<dbReference type="Proteomes" id="UP000663828">
    <property type="component" value="Unassembled WGS sequence"/>
</dbReference>
<gene>
    <name evidence="2" type="ORF">EDS130_LOCUS1371</name>
    <name evidence="3" type="ORF">XAT740_LOCUS33477</name>
</gene>
<reference evidence="3" key="1">
    <citation type="submission" date="2021-02" db="EMBL/GenBank/DDBJ databases">
        <authorList>
            <person name="Nowell W R."/>
        </authorList>
    </citation>
    <scope>NUCLEOTIDE SEQUENCE</scope>
</reference>
<sequence>MPPSLSNARFRIPFGFEELLTYLTRELLRSQPANIYEFCSVTCQQLISERNNGILSHELVKLDSTIHSHENNE</sequence>
<dbReference type="Proteomes" id="UP000663852">
    <property type="component" value="Unassembled WGS sequence"/>
</dbReference>
<evidence type="ECO:0000313" key="2">
    <source>
        <dbReference type="EMBL" id="CAF0734937.1"/>
    </source>
</evidence>
<keyword evidence="4" id="KW-1185">Reference proteome</keyword>
<dbReference type="CDD" id="cd12100">
    <property type="entry name" value="DD_CABYR_SP17"/>
    <property type="match status" value="1"/>
</dbReference>
<accession>A0A815K513</accession>
<dbReference type="AlphaFoldDB" id="A0A815K513"/>
<dbReference type="Pfam" id="PF02197">
    <property type="entry name" value="RIIa"/>
    <property type="match status" value="1"/>
</dbReference>
<evidence type="ECO:0000313" key="3">
    <source>
        <dbReference type="EMBL" id="CAF1388639.1"/>
    </source>
</evidence>
<evidence type="ECO:0000259" key="1">
    <source>
        <dbReference type="Pfam" id="PF02197"/>
    </source>
</evidence>
<comment type="caution">
    <text evidence="3">The sequence shown here is derived from an EMBL/GenBank/DDBJ whole genome shotgun (WGS) entry which is preliminary data.</text>
</comment>
<organism evidence="3 4">
    <name type="scientific">Adineta ricciae</name>
    <name type="common">Rotifer</name>
    <dbReference type="NCBI Taxonomy" id="249248"/>
    <lineage>
        <taxon>Eukaryota</taxon>
        <taxon>Metazoa</taxon>
        <taxon>Spiralia</taxon>
        <taxon>Gnathifera</taxon>
        <taxon>Rotifera</taxon>
        <taxon>Eurotatoria</taxon>
        <taxon>Bdelloidea</taxon>
        <taxon>Adinetida</taxon>
        <taxon>Adinetidae</taxon>
        <taxon>Adineta</taxon>
    </lineage>
</organism>
<dbReference type="SUPFAM" id="SSF47391">
    <property type="entry name" value="Dimerization-anchoring domain of cAMP-dependent PK regulatory subunit"/>
    <property type="match status" value="1"/>
</dbReference>
<name>A0A815K513_ADIRI</name>
<evidence type="ECO:0000313" key="4">
    <source>
        <dbReference type="Proteomes" id="UP000663828"/>
    </source>
</evidence>
<dbReference type="EMBL" id="CAJNOR010003198">
    <property type="protein sequence ID" value="CAF1388639.1"/>
    <property type="molecule type" value="Genomic_DNA"/>
</dbReference>
<proteinExistence type="predicted"/>
<dbReference type="InterPro" id="IPR003117">
    <property type="entry name" value="cAMP_dep_PK_reg_su_I/II_a/b"/>
</dbReference>
<dbReference type="Gene3D" id="1.20.890.10">
    <property type="entry name" value="cAMP-dependent protein kinase regulatory subunit, dimerization-anchoring domain"/>
    <property type="match status" value="1"/>
</dbReference>
<protein>
    <recommendedName>
        <fullName evidence="1">RIIa domain-containing protein</fullName>
    </recommendedName>
</protein>